<proteinExistence type="predicted"/>
<organism evidence="2 3">
    <name type="scientific">Puccinia striiformis f. sp. tritici PST-78</name>
    <dbReference type="NCBI Taxonomy" id="1165861"/>
    <lineage>
        <taxon>Eukaryota</taxon>
        <taxon>Fungi</taxon>
        <taxon>Dikarya</taxon>
        <taxon>Basidiomycota</taxon>
        <taxon>Pucciniomycotina</taxon>
        <taxon>Pucciniomycetes</taxon>
        <taxon>Pucciniales</taxon>
        <taxon>Pucciniaceae</taxon>
        <taxon>Puccinia</taxon>
    </lineage>
</organism>
<reference evidence="3" key="1">
    <citation type="submission" date="2014-03" db="EMBL/GenBank/DDBJ databases">
        <title>The Genome Sequence of Puccinia striiformis f. sp. tritici PST-78.</title>
        <authorList>
            <consortium name="The Broad Institute Genome Sequencing Platform"/>
            <person name="Cuomo C."/>
            <person name="Hulbert S."/>
            <person name="Chen X."/>
            <person name="Walker B."/>
            <person name="Young S.K."/>
            <person name="Zeng Q."/>
            <person name="Gargeya S."/>
            <person name="Fitzgerald M."/>
            <person name="Haas B."/>
            <person name="Abouelleil A."/>
            <person name="Alvarado L."/>
            <person name="Arachchi H.M."/>
            <person name="Berlin A.M."/>
            <person name="Chapman S.B."/>
            <person name="Goldberg J."/>
            <person name="Griggs A."/>
            <person name="Gujja S."/>
            <person name="Hansen M."/>
            <person name="Howarth C."/>
            <person name="Imamovic A."/>
            <person name="Larimer J."/>
            <person name="McCowan C."/>
            <person name="Montmayeur A."/>
            <person name="Murphy C."/>
            <person name="Neiman D."/>
            <person name="Pearson M."/>
            <person name="Priest M."/>
            <person name="Roberts A."/>
            <person name="Saif S."/>
            <person name="Shea T."/>
            <person name="Sisk P."/>
            <person name="Sykes S."/>
            <person name="Wortman J."/>
            <person name="Nusbaum C."/>
            <person name="Birren B."/>
        </authorList>
    </citation>
    <scope>NUCLEOTIDE SEQUENCE [LARGE SCALE GENOMIC DNA]</scope>
    <source>
        <strain evidence="3">race PST-78</strain>
    </source>
</reference>
<evidence type="ECO:0000256" key="1">
    <source>
        <dbReference type="SAM" id="MobiDB-lite"/>
    </source>
</evidence>
<dbReference type="Proteomes" id="UP000054564">
    <property type="component" value="Unassembled WGS sequence"/>
</dbReference>
<gene>
    <name evidence="2" type="ORF">PSTG_08460</name>
</gene>
<evidence type="ECO:0000313" key="3">
    <source>
        <dbReference type="Proteomes" id="UP000054564"/>
    </source>
</evidence>
<evidence type="ECO:0000313" key="2">
    <source>
        <dbReference type="EMBL" id="KNE98193.1"/>
    </source>
</evidence>
<protein>
    <submittedName>
        <fullName evidence="2">Uncharacterized protein</fullName>
    </submittedName>
</protein>
<feature type="compositionally biased region" description="Polar residues" evidence="1">
    <location>
        <begin position="1"/>
        <end position="14"/>
    </location>
</feature>
<dbReference type="AlphaFoldDB" id="A0A0L0VG11"/>
<accession>A0A0L0VG11</accession>
<name>A0A0L0VG11_9BASI</name>
<dbReference type="EMBL" id="AJIL01000059">
    <property type="protein sequence ID" value="KNE98193.1"/>
    <property type="molecule type" value="Genomic_DNA"/>
</dbReference>
<keyword evidence="3" id="KW-1185">Reference proteome</keyword>
<sequence length="146" mass="16014">MTVNGQSARANATPTLPKGIARTSQSQDLSGRPVQAVLGRAVRQEVGLGCPSRCSRLLTARTGQSNKRLDAQIRELLGWAGPRTHQTSSSEQLICAVPRDVFVGVSGLSPRQLMALTDWPLNSLHTCQWPVLNRHQKVDILFDGWY</sequence>
<comment type="caution">
    <text evidence="2">The sequence shown here is derived from an EMBL/GenBank/DDBJ whole genome shotgun (WGS) entry which is preliminary data.</text>
</comment>
<feature type="region of interest" description="Disordered" evidence="1">
    <location>
        <begin position="1"/>
        <end position="29"/>
    </location>
</feature>